<name>A0A067CAY0_SAPPC</name>
<keyword evidence="3" id="KW-1185">Reference proteome</keyword>
<reference evidence="2 3" key="1">
    <citation type="journal article" date="2013" name="PLoS Genet.">
        <title>Distinctive expansion of potential virulence genes in the genome of the oomycete fish pathogen Saprolegnia parasitica.</title>
        <authorList>
            <person name="Jiang R.H."/>
            <person name="de Bruijn I."/>
            <person name="Haas B.J."/>
            <person name="Belmonte R."/>
            <person name="Lobach L."/>
            <person name="Christie J."/>
            <person name="van den Ackerveken G."/>
            <person name="Bottin A."/>
            <person name="Bulone V."/>
            <person name="Diaz-Moreno S.M."/>
            <person name="Dumas B."/>
            <person name="Fan L."/>
            <person name="Gaulin E."/>
            <person name="Govers F."/>
            <person name="Grenville-Briggs L.J."/>
            <person name="Horner N.R."/>
            <person name="Levin J.Z."/>
            <person name="Mammella M."/>
            <person name="Meijer H.J."/>
            <person name="Morris P."/>
            <person name="Nusbaum C."/>
            <person name="Oome S."/>
            <person name="Phillips A.J."/>
            <person name="van Rooyen D."/>
            <person name="Rzeszutek E."/>
            <person name="Saraiva M."/>
            <person name="Secombes C.J."/>
            <person name="Seidl M.F."/>
            <person name="Snel B."/>
            <person name="Stassen J.H."/>
            <person name="Sykes S."/>
            <person name="Tripathy S."/>
            <person name="van den Berg H."/>
            <person name="Vega-Arreguin J.C."/>
            <person name="Wawra S."/>
            <person name="Young S.K."/>
            <person name="Zeng Q."/>
            <person name="Dieguez-Uribeondo J."/>
            <person name="Russ C."/>
            <person name="Tyler B.M."/>
            <person name="van West P."/>
        </authorList>
    </citation>
    <scope>NUCLEOTIDE SEQUENCE [LARGE SCALE GENOMIC DNA]</scope>
    <source>
        <strain evidence="2 3">CBS 223.65</strain>
    </source>
</reference>
<evidence type="ECO:0000256" key="1">
    <source>
        <dbReference type="SAM" id="Phobius"/>
    </source>
</evidence>
<dbReference type="OMA" id="MASQHHY"/>
<dbReference type="RefSeq" id="XP_012201765.1">
    <property type="nucleotide sequence ID" value="XM_012346375.1"/>
</dbReference>
<proteinExistence type="predicted"/>
<dbReference type="Proteomes" id="UP000030745">
    <property type="component" value="Unassembled WGS sequence"/>
</dbReference>
<keyword evidence="1" id="KW-0472">Membrane</keyword>
<dbReference type="VEuPathDB" id="FungiDB:SPRG_06914"/>
<keyword evidence="1" id="KW-1133">Transmembrane helix</keyword>
<dbReference type="OrthoDB" id="79359at2759"/>
<dbReference type="GeneID" id="24129231"/>
<accession>A0A067CAY0</accession>
<dbReference type="AlphaFoldDB" id="A0A067CAY0"/>
<evidence type="ECO:0000313" key="2">
    <source>
        <dbReference type="EMBL" id="KDO27643.1"/>
    </source>
</evidence>
<evidence type="ECO:0000313" key="3">
    <source>
        <dbReference type="Proteomes" id="UP000030745"/>
    </source>
</evidence>
<dbReference type="KEGG" id="spar:SPRG_06914"/>
<gene>
    <name evidence="2" type="ORF">SPRG_06914</name>
</gene>
<organism evidence="2 3">
    <name type="scientific">Saprolegnia parasitica (strain CBS 223.65)</name>
    <dbReference type="NCBI Taxonomy" id="695850"/>
    <lineage>
        <taxon>Eukaryota</taxon>
        <taxon>Sar</taxon>
        <taxon>Stramenopiles</taxon>
        <taxon>Oomycota</taxon>
        <taxon>Saprolegniomycetes</taxon>
        <taxon>Saprolegniales</taxon>
        <taxon>Saprolegniaceae</taxon>
        <taxon>Saprolegnia</taxon>
    </lineage>
</organism>
<sequence>MSTRRVLAESSGSSLLIICLALLGAILLGLLGFMALHRYRLEQKRHAMQNLMDEAVLQASQQNGSGLHEALVAHLHANNANLNLTTMSTNTNNPTTIEHVVVGSSESDDFVIMGAGKPPRPIASIASRKPPPGTSSHVLLKTSSTASSMASQHHYTNSSILEEPSLGMASSIASDDTIIIMQSTRGGSSDSFDYALKTKTGPRHV</sequence>
<dbReference type="EMBL" id="KK583216">
    <property type="protein sequence ID" value="KDO27643.1"/>
    <property type="molecule type" value="Genomic_DNA"/>
</dbReference>
<feature type="transmembrane region" description="Helical" evidence="1">
    <location>
        <begin position="15"/>
        <end position="36"/>
    </location>
</feature>
<protein>
    <submittedName>
        <fullName evidence="2">Uncharacterized protein</fullName>
    </submittedName>
</protein>
<keyword evidence="1" id="KW-0812">Transmembrane</keyword>